<protein>
    <submittedName>
        <fullName evidence="1">Uncharacterized protein</fullName>
    </submittedName>
</protein>
<evidence type="ECO:0000313" key="1">
    <source>
        <dbReference type="EMBL" id="CAA2955324.1"/>
    </source>
</evidence>
<keyword evidence="2" id="KW-1185">Reference proteome</keyword>
<gene>
    <name evidence="1" type="ORF">OLEA9_A005761</name>
</gene>
<reference evidence="1 2" key="1">
    <citation type="submission" date="2019-12" db="EMBL/GenBank/DDBJ databases">
        <authorList>
            <person name="Alioto T."/>
            <person name="Alioto T."/>
            <person name="Gomez Garrido J."/>
        </authorList>
    </citation>
    <scope>NUCLEOTIDE SEQUENCE [LARGE SCALE GENOMIC DNA]</scope>
</reference>
<proteinExistence type="predicted"/>
<comment type="caution">
    <text evidence="1">The sequence shown here is derived from an EMBL/GenBank/DDBJ whole genome shotgun (WGS) entry which is preliminary data.</text>
</comment>
<evidence type="ECO:0000313" key="2">
    <source>
        <dbReference type="Proteomes" id="UP000594638"/>
    </source>
</evidence>
<name>A0A8S0PM24_OLEEU</name>
<dbReference type="Proteomes" id="UP000594638">
    <property type="component" value="Unassembled WGS sequence"/>
</dbReference>
<dbReference type="AlphaFoldDB" id="A0A8S0PM24"/>
<dbReference type="Gramene" id="OE9A005761T1">
    <property type="protein sequence ID" value="OE9A005761C1"/>
    <property type="gene ID" value="OE9A005761"/>
</dbReference>
<dbReference type="EMBL" id="CACTIH010000146">
    <property type="protein sequence ID" value="CAA2955324.1"/>
    <property type="molecule type" value="Genomic_DNA"/>
</dbReference>
<organism evidence="1 2">
    <name type="scientific">Olea europaea subsp. europaea</name>
    <dbReference type="NCBI Taxonomy" id="158383"/>
    <lineage>
        <taxon>Eukaryota</taxon>
        <taxon>Viridiplantae</taxon>
        <taxon>Streptophyta</taxon>
        <taxon>Embryophyta</taxon>
        <taxon>Tracheophyta</taxon>
        <taxon>Spermatophyta</taxon>
        <taxon>Magnoliopsida</taxon>
        <taxon>eudicotyledons</taxon>
        <taxon>Gunneridae</taxon>
        <taxon>Pentapetalae</taxon>
        <taxon>asterids</taxon>
        <taxon>lamiids</taxon>
        <taxon>Lamiales</taxon>
        <taxon>Oleaceae</taxon>
        <taxon>Oleeae</taxon>
        <taxon>Olea</taxon>
    </lineage>
</organism>
<sequence>MVCRQCSGRVWAVERMQPSFLEFLGTVSGTRCVGHVQDAAGSYPDFHIFLVCGHGVQAMSGTHLGLGWDVARFLGISWQFLGLSVQAMFRTPHGHGRDASWPRQGCILIFRHLQVFCGHDVQAISETCPSRDRDAA</sequence>
<accession>A0A8S0PM24</accession>